<dbReference type="Pfam" id="PF00319">
    <property type="entry name" value="SRF-TF"/>
    <property type="match status" value="1"/>
</dbReference>
<sequence>MARKKLDLTYITNDSKRKTTLKKRKIGLIKKMNEISTLCGIEACAIIYTPNDPQPEVWPSELEVQRVLSKFMEMSEQKQSRKMLNQESLLKQIISKSQHQLTRQRNENRKKEMTHLMFQYLSVGRVFDNPSLVDLNDLSWLIDQKLNEIKKKMTMIQIQEVAPVTENEGEQGYMHHVQGPESKINII</sequence>
<evidence type="ECO:0000256" key="1">
    <source>
        <dbReference type="ARBA" id="ARBA00004123"/>
    </source>
</evidence>
<dbReference type="EMBL" id="OY731403">
    <property type="protein sequence ID" value="CAJ1960570.1"/>
    <property type="molecule type" value="Genomic_DNA"/>
</dbReference>
<evidence type="ECO:0000256" key="4">
    <source>
        <dbReference type="ARBA" id="ARBA00023163"/>
    </source>
</evidence>
<comment type="subcellular location">
    <subcellularLocation>
        <location evidence="1">Nucleus</location>
    </subcellularLocation>
</comment>
<protein>
    <recommendedName>
        <fullName evidence="6">MADS-box domain-containing protein</fullName>
    </recommendedName>
</protein>
<dbReference type="GO" id="GO:0005634">
    <property type="term" value="C:nucleus"/>
    <property type="evidence" value="ECO:0007669"/>
    <property type="project" value="UniProtKB-SubCell"/>
</dbReference>
<gene>
    <name evidence="7" type="ORF">AYBTSS11_LOCUS18264</name>
</gene>
<proteinExistence type="predicted"/>
<dbReference type="FunFam" id="3.40.1810.10:FF:000018">
    <property type="entry name" value="agamous-like MADS-box protein AGL80"/>
    <property type="match status" value="1"/>
</dbReference>
<keyword evidence="2" id="KW-0805">Transcription regulation</keyword>
<dbReference type="AlphaFoldDB" id="A0AA86SYY6"/>
<dbReference type="GO" id="GO:0046983">
    <property type="term" value="F:protein dimerization activity"/>
    <property type="evidence" value="ECO:0007669"/>
    <property type="project" value="InterPro"/>
</dbReference>
<dbReference type="GO" id="GO:0045944">
    <property type="term" value="P:positive regulation of transcription by RNA polymerase II"/>
    <property type="evidence" value="ECO:0007669"/>
    <property type="project" value="InterPro"/>
</dbReference>
<dbReference type="PRINTS" id="PR00404">
    <property type="entry name" value="MADSDOMAIN"/>
</dbReference>
<evidence type="ECO:0000256" key="3">
    <source>
        <dbReference type="ARBA" id="ARBA00023125"/>
    </source>
</evidence>
<evidence type="ECO:0000259" key="6">
    <source>
        <dbReference type="PROSITE" id="PS50066"/>
    </source>
</evidence>
<dbReference type="GO" id="GO:0000978">
    <property type="term" value="F:RNA polymerase II cis-regulatory region sequence-specific DNA binding"/>
    <property type="evidence" value="ECO:0007669"/>
    <property type="project" value="TreeGrafter"/>
</dbReference>
<reference evidence="7" key="1">
    <citation type="submission" date="2023-10" db="EMBL/GenBank/DDBJ databases">
        <authorList>
            <person name="Domelevo Entfellner J.-B."/>
        </authorList>
    </citation>
    <scope>NUCLEOTIDE SEQUENCE</scope>
</reference>
<dbReference type="InterPro" id="IPR002100">
    <property type="entry name" value="TF_MADSbox"/>
</dbReference>
<feature type="domain" description="MADS-box" evidence="6">
    <location>
        <begin position="1"/>
        <end position="51"/>
    </location>
</feature>
<evidence type="ECO:0000256" key="2">
    <source>
        <dbReference type="ARBA" id="ARBA00023015"/>
    </source>
</evidence>
<keyword evidence="4" id="KW-0804">Transcription</keyword>
<keyword evidence="8" id="KW-1185">Reference proteome</keyword>
<dbReference type="SMART" id="SM00432">
    <property type="entry name" value="MADS"/>
    <property type="match status" value="1"/>
</dbReference>
<name>A0AA86SYY6_9FABA</name>
<evidence type="ECO:0000256" key="5">
    <source>
        <dbReference type="ARBA" id="ARBA00023242"/>
    </source>
</evidence>
<accession>A0AA86SYY6</accession>
<dbReference type="InterPro" id="IPR036879">
    <property type="entry name" value="TF_MADSbox_sf"/>
</dbReference>
<evidence type="ECO:0000313" key="7">
    <source>
        <dbReference type="EMBL" id="CAJ1960570.1"/>
    </source>
</evidence>
<dbReference type="GO" id="GO:0000981">
    <property type="term" value="F:DNA-binding transcription factor activity, RNA polymerase II-specific"/>
    <property type="evidence" value="ECO:0007669"/>
    <property type="project" value="InterPro"/>
</dbReference>
<dbReference type="SUPFAM" id="SSF55455">
    <property type="entry name" value="SRF-like"/>
    <property type="match status" value="1"/>
</dbReference>
<dbReference type="PANTHER" id="PTHR11945">
    <property type="entry name" value="MADS BOX PROTEIN"/>
    <property type="match status" value="1"/>
</dbReference>
<dbReference type="Proteomes" id="UP001189624">
    <property type="component" value="Chromosome 6"/>
</dbReference>
<dbReference type="PROSITE" id="PS50066">
    <property type="entry name" value="MADS_BOX_2"/>
    <property type="match status" value="1"/>
</dbReference>
<dbReference type="PANTHER" id="PTHR11945:SF777">
    <property type="entry name" value="MADS-BOX TRANSCRIPTION FACTOR FAMILY PROTEIN"/>
    <property type="match status" value="1"/>
</dbReference>
<keyword evidence="3" id="KW-0238">DNA-binding</keyword>
<dbReference type="CDD" id="cd00266">
    <property type="entry name" value="MADS_SRF_like"/>
    <property type="match status" value="1"/>
</dbReference>
<evidence type="ECO:0000313" key="8">
    <source>
        <dbReference type="Proteomes" id="UP001189624"/>
    </source>
</evidence>
<organism evidence="7 8">
    <name type="scientific">Sphenostylis stenocarpa</name>
    <dbReference type="NCBI Taxonomy" id="92480"/>
    <lineage>
        <taxon>Eukaryota</taxon>
        <taxon>Viridiplantae</taxon>
        <taxon>Streptophyta</taxon>
        <taxon>Embryophyta</taxon>
        <taxon>Tracheophyta</taxon>
        <taxon>Spermatophyta</taxon>
        <taxon>Magnoliopsida</taxon>
        <taxon>eudicotyledons</taxon>
        <taxon>Gunneridae</taxon>
        <taxon>Pentapetalae</taxon>
        <taxon>rosids</taxon>
        <taxon>fabids</taxon>
        <taxon>Fabales</taxon>
        <taxon>Fabaceae</taxon>
        <taxon>Papilionoideae</taxon>
        <taxon>50 kb inversion clade</taxon>
        <taxon>NPAAA clade</taxon>
        <taxon>indigoferoid/millettioid clade</taxon>
        <taxon>Phaseoleae</taxon>
        <taxon>Sphenostylis</taxon>
    </lineage>
</organism>
<keyword evidence="5" id="KW-0539">Nucleus</keyword>
<dbReference type="Gene3D" id="3.40.1810.10">
    <property type="entry name" value="Transcription factor, MADS-box"/>
    <property type="match status" value="1"/>
</dbReference>
<dbReference type="InterPro" id="IPR033897">
    <property type="entry name" value="SRF-like_MADS-box"/>
</dbReference>
<dbReference type="Gramene" id="rna-AYBTSS11_LOCUS18264">
    <property type="protein sequence ID" value="CAJ1960570.1"/>
    <property type="gene ID" value="gene-AYBTSS11_LOCUS18264"/>
</dbReference>